<dbReference type="STRING" id="1754190.A0A1Y2A6G3"/>
<reference evidence="4 5" key="1">
    <citation type="submission" date="2016-08" db="EMBL/GenBank/DDBJ databases">
        <title>A Parts List for Fungal Cellulosomes Revealed by Comparative Genomics.</title>
        <authorList>
            <consortium name="DOE Joint Genome Institute"/>
            <person name="Haitjema C.H."/>
            <person name="Gilmore S.P."/>
            <person name="Henske J.K."/>
            <person name="Solomon K.V."/>
            <person name="De Groot R."/>
            <person name="Kuo A."/>
            <person name="Mondo S.J."/>
            <person name="Salamov A.A."/>
            <person name="Labutti K."/>
            <person name="Zhao Z."/>
            <person name="Chiniquy J."/>
            <person name="Barry K."/>
            <person name="Brewer H.M."/>
            <person name="Purvine S.O."/>
            <person name="Wright A.T."/>
            <person name="Boxma B."/>
            <person name="Van Alen T."/>
            <person name="Hackstein J.H."/>
            <person name="Baker S.E."/>
            <person name="Grigoriev I.V."/>
            <person name="O'Malley M.A."/>
        </authorList>
    </citation>
    <scope>NUCLEOTIDE SEQUENCE [LARGE SCALE GENOMIC DNA]</scope>
    <source>
        <strain evidence="4 5">G1</strain>
    </source>
</reference>
<dbReference type="Proteomes" id="UP000193920">
    <property type="component" value="Unassembled WGS sequence"/>
</dbReference>
<comment type="caution">
    <text evidence="4">The sequence shown here is derived from an EMBL/GenBank/DDBJ whole genome shotgun (WGS) entry which is preliminary data.</text>
</comment>
<gene>
    <name evidence="4" type="ORF">LY90DRAFT_708288</name>
</gene>
<feature type="domain" description="TLDc" evidence="3">
    <location>
        <begin position="112"/>
        <end position="281"/>
    </location>
</feature>
<keyword evidence="5" id="KW-1185">Reference proteome</keyword>
<dbReference type="Pfam" id="PF07534">
    <property type="entry name" value="TLD"/>
    <property type="match status" value="1"/>
</dbReference>
<dbReference type="OrthoDB" id="298084at2759"/>
<evidence type="ECO:0000259" key="3">
    <source>
        <dbReference type="PROSITE" id="PS51886"/>
    </source>
</evidence>
<evidence type="ECO:0000256" key="2">
    <source>
        <dbReference type="SAM" id="MobiDB-lite"/>
    </source>
</evidence>
<sequence length="283" mass="32750">MVIGITIEGNTTPKSKKNTKNSTGTDSNLHKIELEKENKSLKERNVILEENNKKNREMNQSLKERNEVLEESNQKMEEMIKEYKETINKLKERNKKLEEKLQKTDLIDKSCIINREEEVQLIKNRLKETPDGKNKKIKLKLIFRLSRDGNTPAIFHSLCDNILNNLVLVKTKSNIKFGGYTKMPYTSSNKCKNDDEAFCFSLTKLKIYNKIKGNEAIGDWESKGPVFCNNLFSIGLKNSLNNGDCKKLSDEPNYSGEEEPYEINNGNANFEVFEIEFYQVLFE</sequence>
<dbReference type="EMBL" id="MCOG01000323">
    <property type="protein sequence ID" value="ORY17887.1"/>
    <property type="molecule type" value="Genomic_DNA"/>
</dbReference>
<dbReference type="InterPro" id="IPR006571">
    <property type="entry name" value="TLDc_dom"/>
</dbReference>
<dbReference type="AlphaFoldDB" id="A0A1Y2A6G3"/>
<keyword evidence="1" id="KW-0175">Coiled coil</keyword>
<proteinExistence type="predicted"/>
<feature type="region of interest" description="Disordered" evidence="2">
    <location>
        <begin position="1"/>
        <end position="28"/>
    </location>
</feature>
<evidence type="ECO:0000313" key="4">
    <source>
        <dbReference type="EMBL" id="ORY17887.1"/>
    </source>
</evidence>
<dbReference type="PROSITE" id="PS51886">
    <property type="entry name" value="TLDC"/>
    <property type="match status" value="1"/>
</dbReference>
<evidence type="ECO:0000256" key="1">
    <source>
        <dbReference type="SAM" id="Coils"/>
    </source>
</evidence>
<protein>
    <recommendedName>
        <fullName evidence="3">TLDc domain-containing protein</fullName>
    </recommendedName>
</protein>
<feature type="coiled-coil region" evidence="1">
    <location>
        <begin position="31"/>
        <end position="107"/>
    </location>
</feature>
<organism evidence="4 5">
    <name type="scientific">Neocallimastix californiae</name>
    <dbReference type="NCBI Taxonomy" id="1754190"/>
    <lineage>
        <taxon>Eukaryota</taxon>
        <taxon>Fungi</taxon>
        <taxon>Fungi incertae sedis</taxon>
        <taxon>Chytridiomycota</taxon>
        <taxon>Chytridiomycota incertae sedis</taxon>
        <taxon>Neocallimastigomycetes</taxon>
        <taxon>Neocallimastigales</taxon>
        <taxon>Neocallimastigaceae</taxon>
        <taxon>Neocallimastix</taxon>
    </lineage>
</organism>
<name>A0A1Y2A6G3_9FUNG</name>
<accession>A0A1Y2A6G3</accession>
<evidence type="ECO:0000313" key="5">
    <source>
        <dbReference type="Proteomes" id="UP000193920"/>
    </source>
</evidence>